<dbReference type="Proteomes" id="UP000191154">
    <property type="component" value="Unassembled WGS sequence"/>
</dbReference>
<name>A0A1S8NHL8_CLOSA</name>
<evidence type="ECO:0000313" key="2">
    <source>
        <dbReference type="Proteomes" id="UP000191154"/>
    </source>
</evidence>
<comment type="caution">
    <text evidence="1">The sequence shown here is derived from an EMBL/GenBank/DDBJ whole genome shotgun (WGS) entry which is preliminary data.</text>
</comment>
<dbReference type="EMBL" id="LZYZ01000001">
    <property type="protein sequence ID" value="OOM15984.1"/>
    <property type="molecule type" value="Genomic_DNA"/>
</dbReference>
<protein>
    <submittedName>
        <fullName evidence="1">Uncharacterized protein</fullName>
    </submittedName>
</protein>
<evidence type="ECO:0000313" key="1">
    <source>
        <dbReference type="EMBL" id="OOM15984.1"/>
    </source>
</evidence>
<organism evidence="1 2">
    <name type="scientific">Clostridium saccharobutylicum</name>
    <dbReference type="NCBI Taxonomy" id="169679"/>
    <lineage>
        <taxon>Bacteria</taxon>
        <taxon>Bacillati</taxon>
        <taxon>Bacillota</taxon>
        <taxon>Clostridia</taxon>
        <taxon>Eubacteriales</taxon>
        <taxon>Clostridiaceae</taxon>
        <taxon>Clostridium</taxon>
    </lineage>
</organism>
<proteinExistence type="predicted"/>
<sequence>MCIDNKAEKLIEFMKDNYEEEDLSIFWTGITMLQKHTKLKDVGKDCLNELINMLLIIEDTASKVMLIETIVQIKCFDFNKNSKLLDEYIYLIIEREMTNDEAAKCLSEFIRLGADREKIFNRLSKELNKENAFAILINIDLELDYWESEVQKASEFFRELEMAKRIRCRSGIIASVLLVVHPLFSEYSNISPFFNEYSQKRISLSLDWNQLDDVNKIIDQSVKRKIISLKEANIIRRLGDLLNEQEKLESATVKKIYSEFFGNKNPFDVMFKLPAKRILI</sequence>
<accession>A0A1S8NHL8</accession>
<dbReference type="AlphaFoldDB" id="A0A1S8NHL8"/>
<reference evidence="1 2" key="1">
    <citation type="submission" date="2016-05" db="EMBL/GenBank/DDBJ databases">
        <title>Microbial solvent formation.</title>
        <authorList>
            <person name="Poehlein A."/>
            <person name="Montoya Solano J.D."/>
            <person name="Flitsch S."/>
            <person name="Krabben P."/>
            <person name="Duerre P."/>
            <person name="Daniel R."/>
        </authorList>
    </citation>
    <scope>NUCLEOTIDE SEQUENCE [LARGE SCALE GENOMIC DNA]</scope>
    <source>
        <strain evidence="1 2">L1-8</strain>
    </source>
</reference>
<dbReference type="RefSeq" id="WP_077863745.1">
    <property type="nucleotide sequence ID" value="NZ_LZYZ01000001.1"/>
</dbReference>
<gene>
    <name evidence="1" type="ORF">CLOSAC_02550</name>
</gene>